<reference evidence="4" key="1">
    <citation type="journal article" date="2021" name="Proc. Natl. Acad. Sci. U.S.A.">
        <title>A Catalog of Tens of Thousands of Viruses from Human Metagenomes Reveals Hidden Associations with Chronic Diseases.</title>
        <authorList>
            <person name="Tisza M.J."/>
            <person name="Buck C.B."/>
        </authorList>
    </citation>
    <scope>NUCLEOTIDE SEQUENCE</scope>
    <source>
        <strain evidence="4">CtnzH2</strain>
    </source>
</reference>
<protein>
    <submittedName>
        <fullName evidence="4">Baseplate J like protein</fullName>
    </submittedName>
</protein>
<dbReference type="InterPro" id="IPR058530">
    <property type="entry name" value="Baseplate_J-like_C"/>
</dbReference>
<evidence type="ECO:0000259" key="3">
    <source>
        <dbReference type="Pfam" id="PF26079"/>
    </source>
</evidence>
<sequence length="345" mass="37437">MYEEQTFDAIMQRMLERIPDTLDKRESSPVYMALAPAAVELASLYVGFDCMLAETFGDTASREYLIRLCADRGITPKTATYAVLELETDVEVPVGTRFTGGDHFYKVTASGQVTCEQPGAAGNEYLGDVIPVEYVMGLTTAKLTRVLIYGEDDEDTETLRLRYQESFNERAFAGNAKDYHDKTLGIAGVGAVKVIRAWNGPGTVKLVILDSVFGKATDVLIQTVQKEFDPNKDGHGDGLAPIGHAVTVDTASEVTVNIAATLTYDNGYDLNTCKPQIETAIEEYFAGLRKNWENQSKLVVRIASIDAAIMGVKGVVDVTGTTLNGGGNVELTEYEIPVLGVVTYG</sequence>
<evidence type="ECO:0000259" key="2">
    <source>
        <dbReference type="Pfam" id="PF26078"/>
    </source>
</evidence>
<organism evidence="4">
    <name type="scientific">Myoviridae sp. ctnzH2</name>
    <dbReference type="NCBI Taxonomy" id="2827707"/>
    <lineage>
        <taxon>Viruses</taxon>
        <taxon>Duplodnaviria</taxon>
        <taxon>Heunggongvirae</taxon>
        <taxon>Uroviricota</taxon>
        <taxon>Caudoviricetes</taxon>
    </lineage>
</organism>
<accession>A0A8S5S843</accession>
<dbReference type="Pfam" id="PF26078">
    <property type="entry name" value="Baseplate_J_M"/>
    <property type="match status" value="1"/>
</dbReference>
<evidence type="ECO:0000313" key="4">
    <source>
        <dbReference type="EMBL" id="DAF46971.1"/>
    </source>
</evidence>
<dbReference type="PANTHER" id="PTHR37829">
    <property type="entry name" value="PHAGE-LIKE ELEMENT PBSX PROTEIN XKDT"/>
    <property type="match status" value="1"/>
</dbReference>
<evidence type="ECO:0000256" key="1">
    <source>
        <dbReference type="ARBA" id="ARBA00038087"/>
    </source>
</evidence>
<comment type="similarity">
    <text evidence="1">Belongs to the Mu gp47/PBSX XkdT family.</text>
</comment>
<name>A0A8S5S843_9CAUD</name>
<feature type="domain" description="Baseplate J-like C-terminal" evidence="3">
    <location>
        <begin position="256"/>
        <end position="344"/>
    </location>
</feature>
<dbReference type="Pfam" id="PF26079">
    <property type="entry name" value="Baseplate_J_C"/>
    <property type="match status" value="1"/>
</dbReference>
<dbReference type="EMBL" id="BK032549">
    <property type="protein sequence ID" value="DAF46971.1"/>
    <property type="molecule type" value="Genomic_DNA"/>
</dbReference>
<feature type="domain" description="Baseplate J-like central" evidence="2">
    <location>
        <begin position="172"/>
        <end position="249"/>
    </location>
</feature>
<proteinExistence type="inferred from homology"/>
<dbReference type="InterPro" id="IPR052399">
    <property type="entry name" value="Phage_Baseplate_Assmbl_Protein"/>
</dbReference>
<dbReference type="PANTHER" id="PTHR37829:SF3">
    <property type="entry name" value="PROTEIN JAYE-RELATED"/>
    <property type="match status" value="1"/>
</dbReference>
<dbReference type="InterPro" id="IPR058531">
    <property type="entry name" value="Baseplate_J_M"/>
</dbReference>